<keyword evidence="5 12" id="KW-0378">Hydrolase</keyword>
<dbReference type="Pfam" id="PF04181">
    <property type="entry name" value="RPAP2_Rtr1"/>
    <property type="match status" value="1"/>
</dbReference>
<name>A0AA39WR16_9PEZI</name>
<keyword evidence="4 12" id="KW-0863">Zinc-finger</keyword>
<dbReference type="GO" id="GO:0043175">
    <property type="term" value="F:RNA polymerase core enzyme binding"/>
    <property type="evidence" value="ECO:0007669"/>
    <property type="project" value="UniProtKB-UniRule"/>
</dbReference>
<evidence type="ECO:0000256" key="5">
    <source>
        <dbReference type="ARBA" id="ARBA00022801"/>
    </source>
</evidence>
<feature type="domain" description="RTR1-type" evidence="14">
    <location>
        <begin position="101"/>
        <end position="180"/>
    </location>
</feature>
<comment type="similarity">
    <text evidence="2 11 12">Belongs to the RPAP2 family.</text>
</comment>
<comment type="subcellular location">
    <subcellularLocation>
        <location evidence="1 12">Nucleus</location>
    </subcellularLocation>
</comment>
<dbReference type="EMBL" id="JAULSU010000004">
    <property type="protein sequence ID" value="KAK0620023.1"/>
    <property type="molecule type" value="Genomic_DNA"/>
</dbReference>
<evidence type="ECO:0000256" key="4">
    <source>
        <dbReference type="ARBA" id="ARBA00022771"/>
    </source>
</evidence>
<comment type="catalytic activity">
    <reaction evidence="9 12">
        <text>O-phospho-L-seryl-[protein] + H2O = L-seryl-[protein] + phosphate</text>
        <dbReference type="Rhea" id="RHEA:20629"/>
        <dbReference type="Rhea" id="RHEA-COMP:9863"/>
        <dbReference type="Rhea" id="RHEA-COMP:11604"/>
        <dbReference type="ChEBI" id="CHEBI:15377"/>
        <dbReference type="ChEBI" id="CHEBI:29999"/>
        <dbReference type="ChEBI" id="CHEBI:43474"/>
        <dbReference type="ChEBI" id="CHEBI:83421"/>
        <dbReference type="EC" id="3.1.3.16"/>
    </reaction>
</comment>
<evidence type="ECO:0000256" key="12">
    <source>
        <dbReference type="RuleBase" id="RU367080"/>
    </source>
</evidence>
<feature type="region of interest" description="Disordered" evidence="13">
    <location>
        <begin position="240"/>
        <end position="272"/>
    </location>
</feature>
<feature type="region of interest" description="Disordered" evidence="13">
    <location>
        <begin position="193"/>
        <end position="216"/>
    </location>
</feature>
<evidence type="ECO:0000256" key="10">
    <source>
        <dbReference type="ARBA" id="ARBA00048336"/>
    </source>
</evidence>
<keyword evidence="7 12" id="KW-0904">Protein phosphatase</keyword>
<comment type="function">
    <text evidence="12">Putative RNA polymerase II subunit B1 C-terminal domain (CTD) phosphatase involved in RNA polymerase II transcription regulation.</text>
</comment>
<dbReference type="Proteomes" id="UP001175000">
    <property type="component" value="Unassembled WGS sequence"/>
</dbReference>
<accession>A0AA39WR16</accession>
<keyword evidence="8 12" id="KW-0539">Nucleus</keyword>
<feature type="region of interest" description="Disordered" evidence="13">
    <location>
        <begin position="286"/>
        <end position="312"/>
    </location>
</feature>
<dbReference type="AlphaFoldDB" id="A0AA39WR16"/>
<evidence type="ECO:0000256" key="8">
    <source>
        <dbReference type="ARBA" id="ARBA00023242"/>
    </source>
</evidence>
<evidence type="ECO:0000313" key="15">
    <source>
        <dbReference type="EMBL" id="KAK0620023.1"/>
    </source>
</evidence>
<dbReference type="GO" id="GO:0008420">
    <property type="term" value="F:RNA polymerase II CTD heptapeptide repeat phosphatase activity"/>
    <property type="evidence" value="ECO:0007669"/>
    <property type="project" value="UniProtKB-UniRule"/>
</dbReference>
<feature type="compositionally biased region" description="Pro residues" evidence="13">
    <location>
        <begin position="31"/>
        <end position="41"/>
    </location>
</feature>
<dbReference type="EC" id="3.1.3.16" evidence="12"/>
<proteinExistence type="inferred from homology"/>
<dbReference type="PROSITE" id="PS51479">
    <property type="entry name" value="ZF_RTR1"/>
    <property type="match status" value="1"/>
</dbReference>
<dbReference type="GO" id="GO:0008270">
    <property type="term" value="F:zinc ion binding"/>
    <property type="evidence" value="ECO:0007669"/>
    <property type="project" value="UniProtKB-KW"/>
</dbReference>
<evidence type="ECO:0000256" key="9">
    <source>
        <dbReference type="ARBA" id="ARBA00047761"/>
    </source>
</evidence>
<comment type="caution">
    <text evidence="15">The sequence shown here is derived from an EMBL/GenBank/DDBJ whole genome shotgun (WGS) entry which is preliminary data.</text>
</comment>
<evidence type="ECO:0000256" key="7">
    <source>
        <dbReference type="ARBA" id="ARBA00022912"/>
    </source>
</evidence>
<keyword evidence="3 12" id="KW-0479">Metal-binding</keyword>
<protein>
    <recommendedName>
        <fullName evidence="12">RNA polymerase II subunit B1 CTD phosphatase RPAP2 homolog</fullName>
        <ecNumber evidence="12">3.1.3.16</ecNumber>
    </recommendedName>
</protein>
<keyword evidence="6 12" id="KW-0862">Zinc</keyword>
<dbReference type="GO" id="GO:0005737">
    <property type="term" value="C:cytoplasm"/>
    <property type="evidence" value="ECO:0007669"/>
    <property type="project" value="TreeGrafter"/>
</dbReference>
<keyword evidence="16" id="KW-1185">Reference proteome</keyword>
<dbReference type="PANTHER" id="PTHR14732:SF0">
    <property type="entry name" value="RNA POLYMERASE II SUBUNIT B1 CTD PHOSPHATASE RPAP2-RELATED"/>
    <property type="match status" value="1"/>
</dbReference>
<evidence type="ECO:0000313" key="16">
    <source>
        <dbReference type="Proteomes" id="UP001175000"/>
    </source>
</evidence>
<evidence type="ECO:0000259" key="14">
    <source>
        <dbReference type="PROSITE" id="PS51479"/>
    </source>
</evidence>
<evidence type="ECO:0000256" key="1">
    <source>
        <dbReference type="ARBA" id="ARBA00004123"/>
    </source>
</evidence>
<feature type="compositionally biased region" description="Polar residues" evidence="13">
    <location>
        <begin position="1"/>
        <end position="17"/>
    </location>
</feature>
<dbReference type="PANTHER" id="PTHR14732">
    <property type="entry name" value="RNA POLYMERASE II SUBUNIT B1 CTD PHOSPHATASE RPAP2-RELATED"/>
    <property type="match status" value="1"/>
</dbReference>
<gene>
    <name evidence="15" type="ORF">B0T14DRAFT_222763</name>
</gene>
<evidence type="ECO:0000256" key="3">
    <source>
        <dbReference type="ARBA" id="ARBA00022723"/>
    </source>
</evidence>
<dbReference type="Gene3D" id="1.25.40.820">
    <property type="match status" value="1"/>
</dbReference>
<evidence type="ECO:0000256" key="2">
    <source>
        <dbReference type="ARBA" id="ARBA00005676"/>
    </source>
</evidence>
<feature type="compositionally biased region" description="Basic and acidic residues" evidence="13">
    <location>
        <begin position="286"/>
        <end position="296"/>
    </location>
</feature>
<organism evidence="15 16">
    <name type="scientific">Immersiella caudata</name>
    <dbReference type="NCBI Taxonomy" id="314043"/>
    <lineage>
        <taxon>Eukaryota</taxon>
        <taxon>Fungi</taxon>
        <taxon>Dikarya</taxon>
        <taxon>Ascomycota</taxon>
        <taxon>Pezizomycotina</taxon>
        <taxon>Sordariomycetes</taxon>
        <taxon>Sordariomycetidae</taxon>
        <taxon>Sordariales</taxon>
        <taxon>Lasiosphaeriaceae</taxon>
        <taxon>Immersiella</taxon>
    </lineage>
</organism>
<dbReference type="InterPro" id="IPR038534">
    <property type="entry name" value="Rtr1/RPAP2_sf"/>
</dbReference>
<evidence type="ECO:0000256" key="6">
    <source>
        <dbReference type="ARBA" id="ARBA00022833"/>
    </source>
</evidence>
<dbReference type="InterPro" id="IPR039693">
    <property type="entry name" value="Rtr1/RPAP2"/>
</dbReference>
<dbReference type="GO" id="GO:0005634">
    <property type="term" value="C:nucleus"/>
    <property type="evidence" value="ECO:0007669"/>
    <property type="project" value="UniProtKB-SubCell"/>
</dbReference>
<dbReference type="InterPro" id="IPR007308">
    <property type="entry name" value="Rtr1/RPAP2_dom"/>
</dbReference>
<reference evidence="15" key="1">
    <citation type="submission" date="2023-06" db="EMBL/GenBank/DDBJ databases">
        <title>Genome-scale phylogeny and comparative genomics of the fungal order Sordariales.</title>
        <authorList>
            <consortium name="Lawrence Berkeley National Laboratory"/>
            <person name="Hensen N."/>
            <person name="Bonometti L."/>
            <person name="Westerberg I."/>
            <person name="Brannstrom I.O."/>
            <person name="Guillou S."/>
            <person name="Cros-Aarteil S."/>
            <person name="Calhoun S."/>
            <person name="Haridas S."/>
            <person name="Kuo A."/>
            <person name="Mondo S."/>
            <person name="Pangilinan J."/>
            <person name="Riley R."/>
            <person name="Labutti K."/>
            <person name="Andreopoulos B."/>
            <person name="Lipzen A."/>
            <person name="Chen C."/>
            <person name="Yanf M."/>
            <person name="Daum C."/>
            <person name="Ng V."/>
            <person name="Clum A."/>
            <person name="Steindorff A."/>
            <person name="Ohm R."/>
            <person name="Martin F."/>
            <person name="Silar P."/>
            <person name="Natvig D."/>
            <person name="Lalanne C."/>
            <person name="Gautier V."/>
            <person name="Ament-Velasquez S.L."/>
            <person name="Kruys A."/>
            <person name="Hutchinson M.I."/>
            <person name="Powell A.J."/>
            <person name="Barry K."/>
            <person name="Miller A.N."/>
            <person name="Grigoriev I.V."/>
            <person name="Debuchy R."/>
            <person name="Gladieux P."/>
            <person name="Thoren M.H."/>
            <person name="Johannesson H."/>
        </authorList>
    </citation>
    <scope>NUCLEOTIDE SEQUENCE</scope>
    <source>
        <strain evidence="15">CBS 606.72</strain>
    </source>
</reference>
<feature type="region of interest" description="Disordered" evidence="13">
    <location>
        <begin position="1"/>
        <end position="42"/>
    </location>
</feature>
<comment type="catalytic activity">
    <reaction evidence="10 12">
        <text>O-phospho-L-threonyl-[protein] + H2O = L-threonyl-[protein] + phosphate</text>
        <dbReference type="Rhea" id="RHEA:47004"/>
        <dbReference type="Rhea" id="RHEA-COMP:11060"/>
        <dbReference type="Rhea" id="RHEA-COMP:11605"/>
        <dbReference type="ChEBI" id="CHEBI:15377"/>
        <dbReference type="ChEBI" id="CHEBI:30013"/>
        <dbReference type="ChEBI" id="CHEBI:43474"/>
        <dbReference type="ChEBI" id="CHEBI:61977"/>
        <dbReference type="EC" id="3.1.3.16"/>
    </reaction>
</comment>
<sequence length="312" mass="34261">MSGPSVSAQAPTGSQTPKGILKKPKSTPGTSAPPPSEPTPLPLEQQIAIQQAKLLLQQRGEDIKPPVSLDFFERLSQFPVTRGASISAANPSTKDAREFIEAVQGFLPREYQDLIEERNCLGNCGYTLCPRPRRKYTGEFKILSSGIAKVADLNMWCSDDCARRALFIKVQLDNPSYIKRDGQLVVRIELDDESKHSTRRQAPKNGGAKTDESELAKSMERLEIDKKTQTTRDKTALAVERGDARRPAQQVEVTIREKSTTAPVKGPDQSQAVQDGEAHLMLEGHKTTFGTGKDDAGSDSDDDEYLPSAIRL</sequence>
<evidence type="ECO:0000256" key="11">
    <source>
        <dbReference type="PROSITE-ProRule" id="PRU00812"/>
    </source>
</evidence>
<evidence type="ECO:0000256" key="13">
    <source>
        <dbReference type="SAM" id="MobiDB-lite"/>
    </source>
</evidence>